<organism evidence="2 3">
    <name type="scientific">Lacinutrix gracilariae</name>
    <dbReference type="NCBI Taxonomy" id="1747198"/>
    <lineage>
        <taxon>Bacteria</taxon>
        <taxon>Pseudomonadati</taxon>
        <taxon>Bacteroidota</taxon>
        <taxon>Flavobacteriia</taxon>
        <taxon>Flavobacteriales</taxon>
        <taxon>Flavobacteriaceae</taxon>
        <taxon>Lacinutrix</taxon>
    </lineage>
</organism>
<evidence type="ECO:0000313" key="2">
    <source>
        <dbReference type="EMBL" id="MFD2543395.1"/>
    </source>
</evidence>
<dbReference type="RefSeq" id="WP_379905235.1">
    <property type="nucleotide sequence ID" value="NZ_JBHULM010000011.1"/>
</dbReference>
<protein>
    <recommendedName>
        <fullName evidence="1">DUF7793 domain-containing protein</fullName>
    </recommendedName>
</protein>
<sequence>MKDVIRIGNSKFWTDNGILYCEFKRGEFNYNLETEEIEVFVKVIDKLCKGKPMPFLIDLRDAQGVLTRESASLLANSPILNKLRISEAYVINSMRVRLVITSYKRIYEPATPFVVFDNIESAKEYCLQAKNDFYKNN</sequence>
<dbReference type="Proteomes" id="UP001597467">
    <property type="component" value="Unassembled WGS sequence"/>
</dbReference>
<gene>
    <name evidence="2" type="ORF">ACFSSB_13765</name>
</gene>
<evidence type="ECO:0000259" key="1">
    <source>
        <dbReference type="Pfam" id="PF25056"/>
    </source>
</evidence>
<proteinExistence type="predicted"/>
<dbReference type="Pfam" id="PF25056">
    <property type="entry name" value="DUF7793"/>
    <property type="match status" value="1"/>
</dbReference>
<evidence type="ECO:0000313" key="3">
    <source>
        <dbReference type="Proteomes" id="UP001597467"/>
    </source>
</evidence>
<name>A0ABW5K657_9FLAO</name>
<dbReference type="InterPro" id="IPR056695">
    <property type="entry name" value="DUF7793"/>
</dbReference>
<feature type="domain" description="DUF7793" evidence="1">
    <location>
        <begin position="12"/>
        <end position="126"/>
    </location>
</feature>
<accession>A0ABW5K657</accession>
<reference evidence="3" key="1">
    <citation type="journal article" date="2019" name="Int. J. Syst. Evol. Microbiol.">
        <title>The Global Catalogue of Microorganisms (GCM) 10K type strain sequencing project: providing services to taxonomists for standard genome sequencing and annotation.</title>
        <authorList>
            <consortium name="The Broad Institute Genomics Platform"/>
            <consortium name="The Broad Institute Genome Sequencing Center for Infectious Disease"/>
            <person name="Wu L."/>
            <person name="Ma J."/>
        </authorList>
    </citation>
    <scope>NUCLEOTIDE SEQUENCE [LARGE SCALE GENOMIC DNA]</scope>
    <source>
        <strain evidence="3">KCTC 42808</strain>
    </source>
</reference>
<dbReference type="EMBL" id="JBHULM010000011">
    <property type="protein sequence ID" value="MFD2543395.1"/>
    <property type="molecule type" value="Genomic_DNA"/>
</dbReference>
<comment type="caution">
    <text evidence="2">The sequence shown here is derived from an EMBL/GenBank/DDBJ whole genome shotgun (WGS) entry which is preliminary data.</text>
</comment>
<keyword evidence="3" id="KW-1185">Reference proteome</keyword>